<dbReference type="InterPro" id="IPR043129">
    <property type="entry name" value="ATPase_NBD"/>
</dbReference>
<dbReference type="Pfam" id="PF00370">
    <property type="entry name" value="FGGY_N"/>
    <property type="match status" value="1"/>
</dbReference>
<evidence type="ECO:0000256" key="3">
    <source>
        <dbReference type="ARBA" id="ARBA00022777"/>
    </source>
</evidence>
<dbReference type="RefSeq" id="WP_119357007.1">
    <property type="nucleotide sequence ID" value="NZ_BJXM01000017.1"/>
</dbReference>
<dbReference type="Proteomes" id="UP000266178">
    <property type="component" value="Unassembled WGS sequence"/>
</dbReference>
<evidence type="ECO:0000256" key="6">
    <source>
        <dbReference type="ARBA" id="ARBA00023277"/>
    </source>
</evidence>
<dbReference type="AlphaFoldDB" id="A0A399FBF8"/>
<sequence>MGQYFIGIDGGTESLRAGVFDPKGNPLAFAARAYKTEFPRPSWAEQNPQDWWEALGQSVRGAVSEARVRPEEIAAIALDTTCCSVVALDAKGYPLRPALIWMDVRSGDQAARIAASGDAALRVNGYGPVSAEWMAPKALWLLEREPHHFRAATYICEYQDYLNHKLTGRMVGSLNNTSIRWYYDRSRGGFQRSLYEKIGLEEVLEKFPGEVLPMGQRIGPLTREAAEHLGLPQGTPVVQGGADAFVAMVGLGVVRPGRLALITGSSHLHLGLSDQPLHTRGLWGSYPDAVVQGLHTVEGGQTSTGSVIAWLRRLLGEPDYAPLNEKAAALPPGAEGLVVLEHFQGNRTPHTDPDSRGVISGLTLKHGPEHLFRAVIEGVAYGTEEILATMRQAGYSPSEFILGGGATRSELWMQIHADVSGIPIQLTRVPDVAALGSAILAAVGVGVYPTIPEAAEQMVSFTRIVEPDWRKHEAYQPLLSAYRATYQGLKDTLHQQARLAAEL</sequence>
<keyword evidence="11" id="KW-1185">Reference proteome</keyword>
<dbReference type="Gene3D" id="3.30.420.40">
    <property type="match status" value="2"/>
</dbReference>
<evidence type="ECO:0000256" key="1">
    <source>
        <dbReference type="ARBA" id="ARBA00022679"/>
    </source>
</evidence>
<evidence type="ECO:0000256" key="5">
    <source>
        <dbReference type="ARBA" id="ARBA00022935"/>
    </source>
</evidence>
<dbReference type="CDD" id="cd07781">
    <property type="entry name" value="ASKHA_NBD_FGGY_L-RBK"/>
    <property type="match status" value="1"/>
</dbReference>
<dbReference type="GO" id="GO:0019569">
    <property type="term" value="P:L-arabinose catabolic process to D-xylulose 5-phosphate"/>
    <property type="evidence" value="ECO:0007669"/>
    <property type="project" value="InterPro"/>
</dbReference>
<dbReference type="InterPro" id="IPR005929">
    <property type="entry name" value="Ribulokinase"/>
</dbReference>
<comment type="caution">
    <text evidence="10">The sequence shown here is derived from an EMBL/GenBank/DDBJ whole genome shotgun (WGS) entry which is preliminary data.</text>
</comment>
<dbReference type="GO" id="GO:0005737">
    <property type="term" value="C:cytoplasm"/>
    <property type="evidence" value="ECO:0007669"/>
    <property type="project" value="TreeGrafter"/>
</dbReference>
<name>A0A399FBF8_9DEIN</name>
<dbReference type="InterPro" id="IPR018483">
    <property type="entry name" value="Carb_kinase_FGGY_CS"/>
</dbReference>
<feature type="domain" description="Carbohydrate kinase FGGY C-terminal" evidence="9">
    <location>
        <begin position="260"/>
        <end position="444"/>
    </location>
</feature>
<dbReference type="InterPro" id="IPR018484">
    <property type="entry name" value="FGGY_N"/>
</dbReference>
<reference evidence="10 11" key="1">
    <citation type="submission" date="2018-08" db="EMBL/GenBank/DDBJ databases">
        <title>Meiothermus granaticius genome AF-68 sequencing project.</title>
        <authorList>
            <person name="Da Costa M.S."/>
            <person name="Albuquerque L."/>
            <person name="Raposo P."/>
            <person name="Froufe H.J.C."/>
            <person name="Barroso C.S."/>
            <person name="Egas C."/>
        </authorList>
    </citation>
    <scope>NUCLEOTIDE SEQUENCE [LARGE SCALE GENOMIC DNA]</scope>
    <source>
        <strain evidence="10 11">AF-68</strain>
    </source>
</reference>
<dbReference type="EMBL" id="QWLB01000017">
    <property type="protein sequence ID" value="RIH92609.1"/>
    <property type="molecule type" value="Genomic_DNA"/>
</dbReference>
<dbReference type="EC" id="2.7.1.16" evidence="10"/>
<protein>
    <submittedName>
        <fullName evidence="10">Ribulokinase</fullName>
        <ecNumber evidence="10">2.7.1.16</ecNumber>
    </submittedName>
</protein>
<evidence type="ECO:0000256" key="7">
    <source>
        <dbReference type="RuleBase" id="RU003733"/>
    </source>
</evidence>
<dbReference type="PROSITE" id="PS00445">
    <property type="entry name" value="FGGY_KINASES_2"/>
    <property type="match status" value="1"/>
</dbReference>
<keyword evidence="6" id="KW-0119">Carbohydrate metabolism</keyword>
<accession>A0A399FBF8</accession>
<evidence type="ECO:0000256" key="2">
    <source>
        <dbReference type="ARBA" id="ARBA00022741"/>
    </source>
</evidence>
<keyword evidence="4" id="KW-0067">ATP-binding</keyword>
<dbReference type="InterPro" id="IPR018485">
    <property type="entry name" value="FGGY_C"/>
</dbReference>
<keyword evidence="3 7" id="KW-0418">Kinase</keyword>
<dbReference type="Pfam" id="PF02782">
    <property type="entry name" value="FGGY_C"/>
    <property type="match status" value="1"/>
</dbReference>
<dbReference type="InterPro" id="IPR000577">
    <property type="entry name" value="Carb_kinase_FGGY"/>
</dbReference>
<organism evidence="10 11">
    <name type="scientific">Meiothermus granaticius NBRC 107808</name>
    <dbReference type="NCBI Taxonomy" id="1227551"/>
    <lineage>
        <taxon>Bacteria</taxon>
        <taxon>Thermotogati</taxon>
        <taxon>Deinococcota</taxon>
        <taxon>Deinococci</taxon>
        <taxon>Thermales</taxon>
        <taxon>Thermaceae</taxon>
        <taxon>Meiothermus</taxon>
    </lineage>
</organism>
<dbReference type="OrthoDB" id="9805576at2"/>
<evidence type="ECO:0000256" key="4">
    <source>
        <dbReference type="ARBA" id="ARBA00022840"/>
    </source>
</evidence>
<dbReference type="GO" id="GO:0019150">
    <property type="term" value="F:D-ribulokinase activity"/>
    <property type="evidence" value="ECO:0007669"/>
    <property type="project" value="TreeGrafter"/>
</dbReference>
<evidence type="ECO:0000313" key="10">
    <source>
        <dbReference type="EMBL" id="RIH92609.1"/>
    </source>
</evidence>
<evidence type="ECO:0000313" key="11">
    <source>
        <dbReference type="Proteomes" id="UP000266178"/>
    </source>
</evidence>
<evidence type="ECO:0000259" key="9">
    <source>
        <dbReference type="Pfam" id="PF02782"/>
    </source>
</evidence>
<proteinExistence type="inferred from homology"/>
<dbReference type="PANTHER" id="PTHR43435:SF4">
    <property type="entry name" value="FGGY CARBOHYDRATE KINASE DOMAIN-CONTAINING PROTEIN"/>
    <property type="match status" value="1"/>
</dbReference>
<gene>
    <name evidence="10" type="primary">araB_1</name>
    <name evidence="10" type="ORF">Mgrana_01510</name>
</gene>
<keyword evidence="1 7" id="KW-0808">Transferase</keyword>
<dbReference type="SUPFAM" id="SSF53067">
    <property type="entry name" value="Actin-like ATPase domain"/>
    <property type="match status" value="2"/>
</dbReference>
<dbReference type="GO" id="GO:0008741">
    <property type="term" value="F:ribulokinase activity"/>
    <property type="evidence" value="ECO:0007669"/>
    <property type="project" value="UniProtKB-EC"/>
</dbReference>
<dbReference type="GO" id="GO:0005524">
    <property type="term" value="F:ATP binding"/>
    <property type="evidence" value="ECO:0007669"/>
    <property type="project" value="UniProtKB-KW"/>
</dbReference>
<dbReference type="PANTHER" id="PTHR43435">
    <property type="entry name" value="RIBULOKINASE"/>
    <property type="match status" value="1"/>
</dbReference>
<comment type="similarity">
    <text evidence="7">Belongs to the FGGY kinase family.</text>
</comment>
<keyword evidence="5" id="KW-0054">Arabinose catabolism</keyword>
<evidence type="ECO:0000259" key="8">
    <source>
        <dbReference type="Pfam" id="PF00370"/>
    </source>
</evidence>
<keyword evidence="2" id="KW-0547">Nucleotide-binding</keyword>
<dbReference type="PIRSF" id="PIRSF000538">
    <property type="entry name" value="GlpK"/>
    <property type="match status" value="1"/>
</dbReference>
<feature type="domain" description="Carbohydrate kinase FGGY N-terminal" evidence="8">
    <location>
        <begin position="4"/>
        <end position="250"/>
    </location>
</feature>